<accession>A0A2P8VLQ2</accession>
<comment type="caution">
    <text evidence="1">The sequence shown here is derived from an EMBL/GenBank/DDBJ whole genome shotgun (WGS) entry which is preliminary data.</text>
</comment>
<reference evidence="1 2" key="1">
    <citation type="submission" date="2018-03" db="EMBL/GenBank/DDBJ databases">
        <title>Draft genome sequence of the first documented clinical Siccibacter turicensis isolate in Austria.</title>
        <authorList>
            <person name="Lepuschitz S."/>
            <person name="Pekard-Amenitsch S."/>
            <person name="Haunold R."/>
            <person name="Schill S."/>
            <person name="Mach R."/>
            <person name="Allerberger F."/>
            <person name="Ruppitsch W."/>
            <person name="Forsythe S.J."/>
        </authorList>
    </citation>
    <scope>NUCLEOTIDE SEQUENCE [LARGE SCALE GENOMIC DNA]</scope>
    <source>
        <strain evidence="1 2">6100069499-17</strain>
    </source>
</reference>
<keyword evidence="2" id="KW-1185">Reference proteome</keyword>
<evidence type="ECO:0000313" key="2">
    <source>
        <dbReference type="Proteomes" id="UP000240212"/>
    </source>
</evidence>
<dbReference type="OrthoDB" id="6604118at2"/>
<dbReference type="AlphaFoldDB" id="A0A2P8VLQ2"/>
<gene>
    <name evidence="1" type="ORF">C7G83_07415</name>
</gene>
<protein>
    <submittedName>
        <fullName evidence="1">Uncharacterized protein</fullName>
    </submittedName>
</protein>
<dbReference type="RefSeq" id="WP_106876774.1">
    <property type="nucleotide sequence ID" value="NZ_PYEP01000003.1"/>
</dbReference>
<organism evidence="1 2">
    <name type="scientific">Siccibacter turicensis</name>
    <dbReference type="NCBI Taxonomy" id="357233"/>
    <lineage>
        <taxon>Bacteria</taxon>
        <taxon>Pseudomonadati</taxon>
        <taxon>Pseudomonadota</taxon>
        <taxon>Gammaproteobacteria</taxon>
        <taxon>Enterobacterales</taxon>
        <taxon>Enterobacteriaceae</taxon>
        <taxon>Siccibacter</taxon>
    </lineage>
</organism>
<evidence type="ECO:0000313" key="1">
    <source>
        <dbReference type="EMBL" id="PSN08008.1"/>
    </source>
</evidence>
<name>A0A2P8VLQ2_9ENTR</name>
<proteinExistence type="predicted"/>
<dbReference type="Proteomes" id="UP000240212">
    <property type="component" value="Unassembled WGS sequence"/>
</dbReference>
<sequence>MSAKARFLKKLQDQHPRRTDFDTKAEADIAAFRQRISQLQETMETWLAGTDIRTETTVVSLIELLTGGSAFTVPGITLHYAQRRIRFTPVFLYGQGVTGCIEVCLYAEGTLQPLYRLFMRSGDRHDWTWCPAGMQRGKPEWFDEEAFFTMIAPLLPE</sequence>
<dbReference type="EMBL" id="PYEP01000003">
    <property type="protein sequence ID" value="PSN08008.1"/>
    <property type="molecule type" value="Genomic_DNA"/>
</dbReference>